<reference evidence="1 2" key="1">
    <citation type="submission" date="2020-08" db="EMBL/GenBank/DDBJ databases">
        <title>Genomic Encyclopedia of Type Strains, Phase IV (KMG-IV): sequencing the most valuable type-strain genomes for metagenomic binning, comparative biology and taxonomic classification.</title>
        <authorList>
            <person name="Goeker M."/>
        </authorList>
    </citation>
    <scope>NUCLEOTIDE SEQUENCE [LARGE SCALE GENOMIC DNA]</scope>
    <source>
        <strain evidence="1 2">DSM 23562</strain>
    </source>
</reference>
<organism evidence="1 2">
    <name type="scientific">Armatimonas rosea</name>
    <dbReference type="NCBI Taxonomy" id="685828"/>
    <lineage>
        <taxon>Bacteria</taxon>
        <taxon>Bacillati</taxon>
        <taxon>Armatimonadota</taxon>
        <taxon>Armatimonadia</taxon>
        <taxon>Armatimonadales</taxon>
        <taxon>Armatimonadaceae</taxon>
        <taxon>Armatimonas</taxon>
    </lineage>
</organism>
<evidence type="ECO:0000313" key="2">
    <source>
        <dbReference type="Proteomes" id="UP000520814"/>
    </source>
</evidence>
<gene>
    <name evidence="1" type="ORF">HNQ39_004912</name>
</gene>
<name>A0A7W9SVG2_ARMRO</name>
<keyword evidence="2" id="KW-1185">Reference proteome</keyword>
<dbReference type="RefSeq" id="WP_184203019.1">
    <property type="nucleotide sequence ID" value="NZ_JACHGW010000005.1"/>
</dbReference>
<dbReference type="EMBL" id="JACHGW010000005">
    <property type="protein sequence ID" value="MBB6053080.1"/>
    <property type="molecule type" value="Genomic_DNA"/>
</dbReference>
<protein>
    <submittedName>
        <fullName evidence="1">Type II secretory pathway pseudopilin PulG</fullName>
    </submittedName>
</protein>
<dbReference type="AlphaFoldDB" id="A0A7W9SVG2"/>
<comment type="caution">
    <text evidence="1">The sequence shown here is derived from an EMBL/GenBank/DDBJ whole genome shotgun (WGS) entry which is preliminary data.</text>
</comment>
<evidence type="ECO:0000313" key="1">
    <source>
        <dbReference type="EMBL" id="MBB6053080.1"/>
    </source>
</evidence>
<proteinExistence type="predicted"/>
<sequence>MKDRLRAFSLTEVLLSLVLLVVLGFMVAIVLGTSARSNHQSGGFLVARTLVASKLSQLQAAGYTALNGPGLGQSGAGIVDGTPTTPTPQDNAQGAASATFTFTQTNQLTQYFPSASGNSAPQGRIFIAPYLPAKRTVAGVDSYPLVRATVEVQWSDSNGLPHTYSETTLIPQGAL</sequence>
<dbReference type="Proteomes" id="UP000520814">
    <property type="component" value="Unassembled WGS sequence"/>
</dbReference>
<accession>A0A7W9SVG2</accession>